<reference evidence="10" key="1">
    <citation type="submission" date="2022-08" db="EMBL/GenBank/DDBJ databases">
        <title>Alicyclobacillus dauci DSM2870, complete genome.</title>
        <authorList>
            <person name="Wang Q."/>
            <person name="Cai R."/>
            <person name="Wang Z."/>
        </authorList>
    </citation>
    <scope>NUCLEOTIDE SEQUENCE</scope>
    <source>
        <strain evidence="10">DSM 28700</strain>
    </source>
</reference>
<dbReference type="SUPFAM" id="SSF52317">
    <property type="entry name" value="Class I glutamine amidotransferase-like"/>
    <property type="match status" value="1"/>
</dbReference>
<feature type="binding site" evidence="8">
    <location>
        <position position="257"/>
    </location>
    <ligand>
        <name>L-glutamine</name>
        <dbReference type="ChEBI" id="CHEBI:58359"/>
    </ligand>
</feature>
<feature type="active site" evidence="8">
    <location>
        <position position="341"/>
    </location>
</feature>
<keyword evidence="8" id="KW-0055">Arginine biosynthesis</keyword>
<feature type="domain" description="Carbamoyl-phosphate synthase small subunit N-terminal" evidence="9">
    <location>
        <begin position="12"/>
        <end position="142"/>
    </location>
</feature>
<keyword evidence="5 8" id="KW-0067">ATP-binding</keyword>
<feature type="binding site" evidence="8">
    <location>
        <position position="260"/>
    </location>
    <ligand>
        <name>L-glutamine</name>
        <dbReference type="ChEBI" id="CHEBI:58359"/>
    </ligand>
</feature>
<dbReference type="Pfam" id="PF00117">
    <property type="entry name" value="GATase"/>
    <property type="match status" value="1"/>
</dbReference>
<dbReference type="Pfam" id="PF00988">
    <property type="entry name" value="CPSase_sm_chain"/>
    <property type="match status" value="1"/>
</dbReference>
<evidence type="ECO:0000256" key="3">
    <source>
        <dbReference type="ARBA" id="ARBA00022598"/>
    </source>
</evidence>
<dbReference type="InterPro" id="IPR006274">
    <property type="entry name" value="CarbamoylP_synth_ssu"/>
</dbReference>
<comment type="pathway">
    <text evidence="1 8">Amino-acid biosynthesis; L-arginine biosynthesis; carbamoyl phosphate from bicarbonate: step 1/1.</text>
</comment>
<gene>
    <name evidence="8 10" type="primary">carA</name>
    <name evidence="10" type="ORF">NZD86_14565</name>
</gene>
<dbReference type="CDD" id="cd01744">
    <property type="entry name" value="GATase1_CPSase"/>
    <property type="match status" value="1"/>
</dbReference>
<dbReference type="InterPro" id="IPR050472">
    <property type="entry name" value="Anth_synth/Amidotransfase"/>
</dbReference>
<dbReference type="PRINTS" id="PR00097">
    <property type="entry name" value="ANTSNTHASEII"/>
</dbReference>
<evidence type="ECO:0000256" key="6">
    <source>
        <dbReference type="ARBA" id="ARBA00022962"/>
    </source>
</evidence>
<feature type="region of interest" description="CPSase" evidence="8">
    <location>
        <begin position="1"/>
        <end position="180"/>
    </location>
</feature>
<dbReference type="EMBL" id="CP104064">
    <property type="protein sequence ID" value="WAH35510.1"/>
    <property type="molecule type" value="Genomic_DNA"/>
</dbReference>
<evidence type="ECO:0000313" key="11">
    <source>
        <dbReference type="Proteomes" id="UP001164803"/>
    </source>
</evidence>
<dbReference type="PROSITE" id="PS51273">
    <property type="entry name" value="GATASE_TYPE_1"/>
    <property type="match status" value="1"/>
</dbReference>
<keyword evidence="8" id="KW-0665">Pyrimidine biosynthesis</keyword>
<evidence type="ECO:0000256" key="5">
    <source>
        <dbReference type="ARBA" id="ARBA00022840"/>
    </source>
</evidence>
<dbReference type="InterPro" id="IPR017926">
    <property type="entry name" value="GATASE"/>
</dbReference>
<organism evidence="10 11">
    <name type="scientific">Alicyclobacillus dauci</name>
    <dbReference type="NCBI Taxonomy" id="1475485"/>
    <lineage>
        <taxon>Bacteria</taxon>
        <taxon>Bacillati</taxon>
        <taxon>Bacillota</taxon>
        <taxon>Bacilli</taxon>
        <taxon>Bacillales</taxon>
        <taxon>Alicyclobacillaceae</taxon>
        <taxon>Alicyclobacillus</taxon>
    </lineage>
</organism>
<dbReference type="Proteomes" id="UP001164803">
    <property type="component" value="Chromosome"/>
</dbReference>
<dbReference type="EC" id="6.3.5.5" evidence="8"/>
<dbReference type="InterPro" id="IPR035686">
    <property type="entry name" value="CPSase_GATase1"/>
</dbReference>
<feature type="binding site" evidence="8">
    <location>
        <position position="298"/>
    </location>
    <ligand>
        <name>L-glutamine</name>
        <dbReference type="ChEBI" id="CHEBI:58359"/>
    </ligand>
</feature>
<dbReference type="PRINTS" id="PR00096">
    <property type="entry name" value="GATASE"/>
</dbReference>
<dbReference type="Gene3D" id="3.40.50.880">
    <property type="match status" value="1"/>
</dbReference>
<feature type="binding site" evidence="8">
    <location>
        <position position="56"/>
    </location>
    <ligand>
        <name>L-glutamine</name>
        <dbReference type="ChEBI" id="CHEBI:58359"/>
    </ligand>
</feature>
<dbReference type="NCBIfam" id="TIGR01368">
    <property type="entry name" value="CPSaseIIsmall"/>
    <property type="match status" value="1"/>
</dbReference>
<keyword evidence="8" id="KW-0028">Amino-acid biosynthesis</keyword>
<dbReference type="InterPro" id="IPR029062">
    <property type="entry name" value="Class_I_gatase-like"/>
</dbReference>
<proteinExistence type="inferred from homology"/>
<dbReference type="RefSeq" id="WP_268042793.1">
    <property type="nucleotide sequence ID" value="NZ_CP104064.1"/>
</dbReference>
<accession>A0ABY6Z0L8</accession>
<sequence length="378" mass="41036">MTNIHLTKIHRPTARLILESGLTFTGTSFGATGERFGEVVFNTGMTGYQEILTDPSYYGQIVTMTYPLIGNYGINVDDVESHHPHVRGFIVREFASTPSHFKQIETLENYLVEHNIIGLSGIDTRQLTKAIRSEGAMRAVITTSDAKVEELLSRMHEGTITDAVKNVTTKTVYRSPGQGFRVVLVDYGAKSGILRSLLARGCDVIVVPGTSTAREILAWRPDGVMLSNGPGNPEDVPFAVEALKGLLGEVPVFGICLGHQLLALACGAKTIKMKFGHRGSNHPVKHLSSGRVDITAQNHGYVVDPESLSGTPLTLTHINLNDGTVEGLAHKYLPAFSVQYHPEARPGPTDASYLFDEFTAMMTSVKEGSFVPCQDATI</sequence>
<dbReference type="PANTHER" id="PTHR43418:SF7">
    <property type="entry name" value="CARBAMOYL-PHOSPHATE SYNTHASE SMALL CHAIN"/>
    <property type="match status" value="1"/>
</dbReference>
<dbReference type="InterPro" id="IPR002474">
    <property type="entry name" value="CarbamoylP_synth_ssu_N"/>
</dbReference>
<evidence type="ECO:0000313" key="10">
    <source>
        <dbReference type="EMBL" id="WAH35510.1"/>
    </source>
</evidence>
<feature type="active site" description="Nucleophile" evidence="8">
    <location>
        <position position="256"/>
    </location>
</feature>
<comment type="function">
    <text evidence="8">Small subunit of the glutamine-dependent carbamoyl phosphate synthetase (CPSase). CPSase catalyzes the formation of carbamoyl phosphate from the ammonia moiety of glutamine, carbonate, and phosphate donated by ATP, constituting the first step of 2 biosynthetic pathways, one leading to arginine and/or urea and the other to pyrimidine nucleotides. The small subunit (glutamine amidotransferase) binds and cleaves glutamine to supply the large subunit with the substrate ammonia.</text>
</comment>
<dbReference type="NCBIfam" id="NF009475">
    <property type="entry name" value="PRK12838.1"/>
    <property type="match status" value="1"/>
</dbReference>
<dbReference type="SMART" id="SM01097">
    <property type="entry name" value="CPSase_sm_chain"/>
    <property type="match status" value="1"/>
</dbReference>
<evidence type="ECO:0000256" key="2">
    <source>
        <dbReference type="ARBA" id="ARBA00007800"/>
    </source>
</evidence>
<comment type="similarity">
    <text evidence="2 8">Belongs to the CarA family.</text>
</comment>
<comment type="pathway">
    <text evidence="8">Pyrimidine metabolism; UMP biosynthesis via de novo pathway; (S)-dihydroorotate from bicarbonate: step 1/3.</text>
</comment>
<name>A0ABY6Z0L8_9BACL</name>
<dbReference type="PRINTS" id="PR00099">
    <property type="entry name" value="CPSGATASE"/>
</dbReference>
<evidence type="ECO:0000256" key="4">
    <source>
        <dbReference type="ARBA" id="ARBA00022741"/>
    </source>
</evidence>
<keyword evidence="11" id="KW-1185">Reference proteome</keyword>
<evidence type="ECO:0000259" key="9">
    <source>
        <dbReference type="SMART" id="SM01097"/>
    </source>
</evidence>
<dbReference type="GO" id="GO:0004088">
    <property type="term" value="F:carbamoyl-phosphate synthase (glutamine-hydrolyzing) activity"/>
    <property type="evidence" value="ECO:0007669"/>
    <property type="project" value="UniProtKB-EC"/>
</dbReference>
<dbReference type="PANTHER" id="PTHR43418">
    <property type="entry name" value="MULTIFUNCTIONAL TRYPTOPHAN BIOSYNTHESIS PROTEIN-RELATED"/>
    <property type="match status" value="1"/>
</dbReference>
<dbReference type="InterPro" id="IPR036480">
    <property type="entry name" value="CarbP_synth_ssu_N_sf"/>
</dbReference>
<comment type="subunit">
    <text evidence="8">Composed of two chains; the small (or glutamine) chain promotes the hydrolysis of glutamine to ammonia, which is used by the large (or ammonia) chain to synthesize carbamoyl phosphate. Tetramer of heterodimers (alpha,beta)4.</text>
</comment>
<evidence type="ECO:0000256" key="7">
    <source>
        <dbReference type="ARBA" id="ARBA00048816"/>
    </source>
</evidence>
<dbReference type="SUPFAM" id="SSF52021">
    <property type="entry name" value="Carbamoyl phosphate synthetase, small subunit N-terminal domain"/>
    <property type="match status" value="1"/>
</dbReference>
<feature type="binding site" evidence="8">
    <location>
        <position position="300"/>
    </location>
    <ligand>
        <name>L-glutamine</name>
        <dbReference type="ChEBI" id="CHEBI:58359"/>
    </ligand>
</feature>
<feature type="active site" evidence="8">
    <location>
        <position position="343"/>
    </location>
</feature>
<dbReference type="HAMAP" id="MF_01209">
    <property type="entry name" value="CPSase_S_chain"/>
    <property type="match status" value="1"/>
</dbReference>
<feature type="binding site" evidence="8">
    <location>
        <position position="301"/>
    </location>
    <ligand>
        <name>L-glutamine</name>
        <dbReference type="ChEBI" id="CHEBI:58359"/>
    </ligand>
</feature>
<keyword evidence="4 8" id="KW-0547">Nucleotide-binding</keyword>
<comment type="catalytic activity">
    <reaction evidence="7 8">
        <text>hydrogencarbonate + L-glutamine + 2 ATP + H2O = carbamoyl phosphate + L-glutamate + 2 ADP + phosphate + 2 H(+)</text>
        <dbReference type="Rhea" id="RHEA:18633"/>
        <dbReference type="ChEBI" id="CHEBI:15377"/>
        <dbReference type="ChEBI" id="CHEBI:15378"/>
        <dbReference type="ChEBI" id="CHEBI:17544"/>
        <dbReference type="ChEBI" id="CHEBI:29985"/>
        <dbReference type="ChEBI" id="CHEBI:30616"/>
        <dbReference type="ChEBI" id="CHEBI:43474"/>
        <dbReference type="ChEBI" id="CHEBI:58228"/>
        <dbReference type="ChEBI" id="CHEBI:58359"/>
        <dbReference type="ChEBI" id="CHEBI:456216"/>
        <dbReference type="EC" id="6.3.5.5"/>
    </reaction>
</comment>
<keyword evidence="6 8" id="KW-0315">Glutamine amidotransferase</keyword>
<protein>
    <recommendedName>
        <fullName evidence="8">Carbamoyl phosphate synthase small chain</fullName>
        <ecNumber evidence="8">6.3.5.5</ecNumber>
    </recommendedName>
    <alternativeName>
        <fullName evidence="8">Carbamoyl phosphate synthetase glutamine chain</fullName>
    </alternativeName>
</protein>
<dbReference type="Gene3D" id="3.50.30.20">
    <property type="entry name" value="Carbamoyl-phosphate synthase small subunit, N-terminal domain"/>
    <property type="match status" value="1"/>
</dbReference>
<feature type="binding site" evidence="8">
    <location>
        <position position="229"/>
    </location>
    <ligand>
        <name>L-glutamine</name>
        <dbReference type="ChEBI" id="CHEBI:58359"/>
    </ligand>
</feature>
<evidence type="ECO:0000256" key="1">
    <source>
        <dbReference type="ARBA" id="ARBA00005077"/>
    </source>
</evidence>
<evidence type="ECO:0000256" key="8">
    <source>
        <dbReference type="HAMAP-Rule" id="MF_01209"/>
    </source>
</evidence>
<keyword evidence="3 8" id="KW-0436">Ligase</keyword>
<comment type="catalytic activity">
    <reaction evidence="8">
        <text>L-glutamine + H2O = L-glutamate + NH4(+)</text>
        <dbReference type="Rhea" id="RHEA:15889"/>
        <dbReference type="ChEBI" id="CHEBI:15377"/>
        <dbReference type="ChEBI" id="CHEBI:28938"/>
        <dbReference type="ChEBI" id="CHEBI:29985"/>
        <dbReference type="ChEBI" id="CHEBI:58359"/>
    </reaction>
</comment>
<feature type="binding site" evidence="8">
    <location>
        <position position="231"/>
    </location>
    <ligand>
        <name>L-glutamine</name>
        <dbReference type="ChEBI" id="CHEBI:58359"/>
    </ligand>
</feature>